<keyword evidence="2" id="KW-1185">Reference proteome</keyword>
<dbReference type="EMBL" id="JAKNRW010000006">
    <property type="protein sequence ID" value="MCK1790767.1"/>
    <property type="molecule type" value="Genomic_DNA"/>
</dbReference>
<dbReference type="RefSeq" id="WP_247290886.1">
    <property type="nucleotide sequence ID" value="NZ_JAKNRW010000006.1"/>
</dbReference>
<dbReference type="Proteomes" id="UP001299876">
    <property type="component" value="Unassembled WGS sequence"/>
</dbReference>
<comment type="caution">
    <text evidence="1">The sequence shown here is derived from an EMBL/GenBank/DDBJ whole genome shotgun (WGS) entry which is preliminary data.</text>
</comment>
<accession>A0ABT0EZA7</accession>
<reference evidence="1 2" key="1">
    <citation type="submission" date="2022-02" db="EMBL/GenBank/DDBJ databases">
        <title>Comparative genomics of the first Antarctic Pseudomonas spp. capable of biotransforming 2,4,6-Trinitrotoluene.</title>
        <authorList>
            <person name="Cabrera M.A."/>
            <person name="Marquez S.L."/>
            <person name="Perez-Donoso J.M."/>
        </authorList>
    </citation>
    <scope>NUCLEOTIDE SEQUENCE [LARGE SCALE GENOMIC DNA]</scope>
    <source>
        <strain evidence="1 2">TNT19</strain>
    </source>
</reference>
<protein>
    <submittedName>
        <fullName evidence="1">Uncharacterized protein</fullName>
    </submittedName>
</protein>
<evidence type="ECO:0000313" key="2">
    <source>
        <dbReference type="Proteomes" id="UP001299876"/>
    </source>
</evidence>
<gene>
    <name evidence="1" type="ORF">L9059_11315</name>
</gene>
<proteinExistence type="predicted"/>
<evidence type="ECO:0000313" key="1">
    <source>
        <dbReference type="EMBL" id="MCK1790767.1"/>
    </source>
</evidence>
<sequence length="113" mass="12536">MTPTFLPHQALDLVGVLEASLPSTAEIKGRQRLLTLRDQAISAGAQVLIVLWHDLEWTLLAIQPPADVVISDARELIPNLLRNPEALQQMRQRAGQGNHLQWLTLARPAATQH</sequence>
<name>A0ABT0EZA7_9PSED</name>
<organism evidence="1 2">
    <name type="scientific">Pseudomonas violetae</name>
    <dbReference type="NCBI Taxonomy" id="2915813"/>
    <lineage>
        <taxon>Bacteria</taxon>
        <taxon>Pseudomonadati</taxon>
        <taxon>Pseudomonadota</taxon>
        <taxon>Gammaproteobacteria</taxon>
        <taxon>Pseudomonadales</taxon>
        <taxon>Pseudomonadaceae</taxon>
        <taxon>Pseudomonas</taxon>
    </lineage>
</organism>